<comment type="similarity">
    <text evidence="1">Belongs to the peptidase S45 family.</text>
</comment>
<proteinExistence type="inferred from homology"/>
<reference evidence="6 7" key="1">
    <citation type="submission" date="2020-08" db="EMBL/GenBank/DDBJ databases">
        <title>Genomic Encyclopedia of Type Strains, Phase IV (KMG-IV): sequencing the most valuable type-strain genomes for metagenomic binning, comparative biology and taxonomic classification.</title>
        <authorList>
            <person name="Goeker M."/>
        </authorList>
    </citation>
    <scope>NUCLEOTIDE SEQUENCE [LARGE SCALE GENOMIC DNA]</scope>
    <source>
        <strain evidence="6 7">DSM 25966</strain>
    </source>
</reference>
<name>A0A840B021_9HYPH</name>
<feature type="binding site" evidence="5">
    <location>
        <position position="320"/>
    </location>
    <ligand>
        <name>Ca(2+)</name>
        <dbReference type="ChEBI" id="CHEBI:29108"/>
    </ligand>
</feature>
<dbReference type="GO" id="GO:0008953">
    <property type="term" value="F:penicillin amidase activity"/>
    <property type="evidence" value="ECO:0007669"/>
    <property type="project" value="UniProtKB-EC"/>
</dbReference>
<dbReference type="Gene3D" id="1.10.1400.10">
    <property type="match status" value="1"/>
</dbReference>
<dbReference type="InterPro" id="IPR029055">
    <property type="entry name" value="Ntn_hydrolases_N"/>
</dbReference>
<feature type="binding site" evidence="5">
    <location>
        <position position="494"/>
    </location>
    <ligand>
        <name>Ca(2+)</name>
        <dbReference type="ChEBI" id="CHEBI:29108"/>
    </ligand>
</feature>
<keyword evidence="3" id="KW-0865">Zymogen</keyword>
<protein>
    <submittedName>
        <fullName evidence="6">Penicillin amidase</fullName>
        <ecNumber evidence="6">3.5.1.11</ecNumber>
    </submittedName>
</protein>
<comment type="cofactor">
    <cofactor evidence="5">
        <name>Ca(2+)</name>
        <dbReference type="ChEBI" id="CHEBI:29108"/>
    </cofactor>
    <text evidence="5">Binds 1 Ca(2+) ion per dimer.</text>
</comment>
<dbReference type="PANTHER" id="PTHR34218">
    <property type="entry name" value="PEPTIDASE S45 PENICILLIN AMIDASE"/>
    <property type="match status" value="1"/>
</dbReference>
<evidence type="ECO:0000256" key="2">
    <source>
        <dbReference type="ARBA" id="ARBA00022801"/>
    </source>
</evidence>
<dbReference type="InterPro" id="IPR043147">
    <property type="entry name" value="Penicillin_amidase_A-knob"/>
</dbReference>
<evidence type="ECO:0000256" key="3">
    <source>
        <dbReference type="ARBA" id="ARBA00023145"/>
    </source>
</evidence>
<dbReference type="RefSeq" id="WP_183401433.1">
    <property type="nucleotide sequence ID" value="NZ_JACIDS010000008.1"/>
</dbReference>
<dbReference type="InterPro" id="IPR043146">
    <property type="entry name" value="Penicillin_amidase_N_B-knob"/>
</dbReference>
<dbReference type="GO" id="GO:0046872">
    <property type="term" value="F:metal ion binding"/>
    <property type="evidence" value="ECO:0007669"/>
    <property type="project" value="UniProtKB-KW"/>
</dbReference>
<dbReference type="EMBL" id="JACIDS010000008">
    <property type="protein sequence ID" value="MBB3933776.1"/>
    <property type="molecule type" value="Genomic_DNA"/>
</dbReference>
<feature type="active site" description="Nucleophile" evidence="4">
    <location>
        <position position="244"/>
    </location>
</feature>
<evidence type="ECO:0000313" key="7">
    <source>
        <dbReference type="Proteomes" id="UP000553963"/>
    </source>
</evidence>
<dbReference type="Gene3D" id="3.60.20.10">
    <property type="entry name" value="Glutamine Phosphoribosylpyrophosphate, subunit 1, domain 1"/>
    <property type="match status" value="1"/>
</dbReference>
<evidence type="ECO:0000313" key="6">
    <source>
        <dbReference type="EMBL" id="MBB3933776.1"/>
    </source>
</evidence>
<dbReference type="CDD" id="cd03747">
    <property type="entry name" value="Ntn_PGA_like"/>
    <property type="match status" value="1"/>
</dbReference>
<dbReference type="EC" id="3.5.1.11" evidence="6"/>
<keyword evidence="7" id="KW-1185">Reference proteome</keyword>
<dbReference type="Gene3D" id="1.10.439.10">
    <property type="entry name" value="Penicillin Amidohydrolase, domain 1"/>
    <property type="match status" value="1"/>
</dbReference>
<dbReference type="GO" id="GO:0017000">
    <property type="term" value="P:antibiotic biosynthetic process"/>
    <property type="evidence" value="ECO:0007669"/>
    <property type="project" value="InterPro"/>
</dbReference>
<dbReference type="InterPro" id="IPR014395">
    <property type="entry name" value="Pen/GL7ACA/AHL_acylase"/>
</dbReference>
<dbReference type="PANTHER" id="PTHR34218:SF4">
    <property type="entry name" value="ACYL-HOMOSERINE LACTONE ACYLASE QUIP"/>
    <property type="match status" value="1"/>
</dbReference>
<comment type="caution">
    <text evidence="6">The sequence shown here is derived from an EMBL/GenBank/DDBJ whole genome shotgun (WGS) entry which is preliminary data.</text>
</comment>
<keyword evidence="5" id="KW-0479">Metal-binding</keyword>
<organism evidence="6 7">
    <name type="scientific">Kaistia hirudinis</name>
    <dbReference type="NCBI Taxonomy" id="1293440"/>
    <lineage>
        <taxon>Bacteria</taxon>
        <taxon>Pseudomonadati</taxon>
        <taxon>Pseudomonadota</taxon>
        <taxon>Alphaproteobacteria</taxon>
        <taxon>Hyphomicrobiales</taxon>
        <taxon>Kaistiaceae</taxon>
        <taxon>Kaistia</taxon>
    </lineage>
</organism>
<dbReference type="Gene3D" id="2.30.120.10">
    <property type="match status" value="1"/>
</dbReference>
<dbReference type="Pfam" id="PF01804">
    <property type="entry name" value="Penicil_amidase"/>
    <property type="match status" value="1"/>
</dbReference>
<evidence type="ECO:0000256" key="4">
    <source>
        <dbReference type="PIRSR" id="PIRSR001227-1"/>
    </source>
</evidence>
<evidence type="ECO:0000256" key="5">
    <source>
        <dbReference type="PIRSR" id="PIRSR001227-2"/>
    </source>
</evidence>
<dbReference type="InterPro" id="IPR023343">
    <property type="entry name" value="Penicillin_amidase_dom1"/>
</dbReference>
<dbReference type="PIRSF" id="PIRSF001227">
    <property type="entry name" value="Pen_acylase"/>
    <property type="match status" value="1"/>
</dbReference>
<accession>A0A840B021</accession>
<keyword evidence="5" id="KW-0106">Calcium</keyword>
<dbReference type="InterPro" id="IPR002692">
    <property type="entry name" value="S45"/>
</dbReference>
<gene>
    <name evidence="6" type="ORF">GGR25_004854</name>
</gene>
<evidence type="ECO:0000256" key="1">
    <source>
        <dbReference type="ARBA" id="ARBA00006586"/>
    </source>
</evidence>
<dbReference type="SUPFAM" id="SSF56235">
    <property type="entry name" value="N-terminal nucleophile aminohydrolases (Ntn hydrolases)"/>
    <property type="match status" value="1"/>
</dbReference>
<dbReference type="Proteomes" id="UP000553963">
    <property type="component" value="Unassembled WGS sequence"/>
</dbReference>
<feature type="binding site" evidence="5">
    <location>
        <position position="317"/>
    </location>
    <ligand>
        <name>Ca(2+)</name>
        <dbReference type="ChEBI" id="CHEBI:29108"/>
    </ligand>
</feature>
<keyword evidence="2 6" id="KW-0378">Hydrolase</keyword>
<dbReference type="AlphaFoldDB" id="A0A840B021"/>
<sequence>MQDETMKVAGLAAPASITVDRYGVPHIRAENLDDLFFVQGFNAARDRLWQLDLWRKRGLGLLAADYGPGYLEQDRAARLFLYRGDMAAEWAAYSPDAEAICTRFVAGINAYVALCEREPGRLPPEFAAMGVRPARWAASDVVRVRSHSLMRNALSEVIRSNVLAKLDARADTLRQKLEPPHDPLADLDGPVEPLPIDCLDVFKLALAPASFAPERLSATLDEAARWRQVTAIGTVIRQSAGEGSNNWVVHGSRTETGRPILANDPHRMHALPSLRYVVHLSAPEFDGIGAGEPALPGLCIGHNGTAAFGLTLFFGHDQEDVYVYETHPDDPELYRYGAGWERMRVIGETIETAGHGEVPAVLKFTRHGAIVAEYPERRLAVAIRSVWFEPGAAPYFRSIATMRTTRFEEFRAGMAGWSVPATNQVYADTNGDVGWVVAGFSPVRPNWDGLLPVPGDGRFEWAGFEAELPWCLNPDVGHFATANEMNLPADWPRDNPIGYEWLEPSRAQRIAHAFTKAGHHTLADSMALQTDAFSMPAQRLGQLIEGLAGRTDAERTALGLLAAWDHVLAAGSGPAALFEVWWSRHLRPAMIARAVPDPALRPLFAAGDPAGMLDALEVFDGSSVHRETLLLDTLGAAVADVAALLGPDTAAWSWCALHKALFEHPVGAVRPDLKPDFDIGPFGVGGSDSSPMNMSYRPGDFRLTIGASFRIVVDVGDWDRSVFINTPGQSGDPRSPHYGDLAPIWAAGGYHPLLYSREAIEAAALFRIDLAPG</sequence>